<dbReference type="GO" id="GO:0005730">
    <property type="term" value="C:nucleolus"/>
    <property type="evidence" value="ECO:0007669"/>
    <property type="project" value="TreeGrafter"/>
</dbReference>
<name>A0A8K0E301_9ROSA</name>
<dbReference type="AlphaFoldDB" id="A0A8K0E301"/>
<evidence type="ECO:0000313" key="4">
    <source>
        <dbReference type="Proteomes" id="UP000796880"/>
    </source>
</evidence>
<dbReference type="GO" id="GO:0006396">
    <property type="term" value="P:RNA processing"/>
    <property type="evidence" value="ECO:0007669"/>
    <property type="project" value="InterPro"/>
</dbReference>
<dbReference type="Proteomes" id="UP000796880">
    <property type="component" value="Unassembled WGS sequence"/>
</dbReference>
<dbReference type="PANTHER" id="PTHR10910">
    <property type="entry name" value="EUKARYOTE SPECIFIC DSRNA BINDING PROTEIN"/>
    <property type="match status" value="1"/>
</dbReference>
<feature type="domain" description="A to I editase" evidence="2">
    <location>
        <begin position="65"/>
        <end position="425"/>
    </location>
</feature>
<dbReference type="Pfam" id="PF02137">
    <property type="entry name" value="A_deamin"/>
    <property type="match status" value="1"/>
</dbReference>
<dbReference type="EMBL" id="VOIH02000007">
    <property type="protein sequence ID" value="KAF3441321.1"/>
    <property type="molecule type" value="Genomic_DNA"/>
</dbReference>
<gene>
    <name evidence="3" type="ORF">FNV43_RR15235</name>
</gene>
<sequence length="429" mass="47269">MDCHCETTSSSSPSSSETQWGDKVSTKVMSLYNSLPKKGKPQGHEVTVLAAFLVSSPYQDLEVVSLGTGTKCIGRSLLSPRGDVVNDSHAETVARRALLRFFYAQIQSLLEYYSKHKFDDGSHPVPDDIAENLIFELDPNGLGQDKFKVRKDWQLHLYISQLPCGSASSSSQLLPVLLRKGDSKSSWPETKSPINGEALVKNNGDGSQLINTVQRKPGRGDTTLSVSCSDKISRWNVVGVQGALLSHFLQPVYLSSITVGKSPNSCDEAVVEDCLKGALYDRILPLSNALISPFRVNQALFFVAPIPPKEFQHSPTALATLTCGYSICWNKSGFHEVILGTTGRKQGTSSKGAIYPSTKSLLCKKRLLEIFLALRLELPSKCPSNEISYREFKEMAQEYNLASKLLKETPAFSNWQSKPLNYEAFYTVT</sequence>
<feature type="region of interest" description="Disordered" evidence="1">
    <location>
        <begin position="1"/>
        <end position="21"/>
    </location>
</feature>
<dbReference type="GO" id="GO:0006382">
    <property type="term" value="P:adenosine to inosine editing"/>
    <property type="evidence" value="ECO:0007669"/>
    <property type="project" value="TreeGrafter"/>
</dbReference>
<dbReference type="GO" id="GO:0008251">
    <property type="term" value="F:tRNA-specific adenosine deaminase activity"/>
    <property type="evidence" value="ECO:0007669"/>
    <property type="project" value="TreeGrafter"/>
</dbReference>
<proteinExistence type="predicted"/>
<organism evidence="3 4">
    <name type="scientific">Rhamnella rubrinervis</name>
    <dbReference type="NCBI Taxonomy" id="2594499"/>
    <lineage>
        <taxon>Eukaryota</taxon>
        <taxon>Viridiplantae</taxon>
        <taxon>Streptophyta</taxon>
        <taxon>Embryophyta</taxon>
        <taxon>Tracheophyta</taxon>
        <taxon>Spermatophyta</taxon>
        <taxon>Magnoliopsida</taxon>
        <taxon>eudicotyledons</taxon>
        <taxon>Gunneridae</taxon>
        <taxon>Pentapetalae</taxon>
        <taxon>rosids</taxon>
        <taxon>fabids</taxon>
        <taxon>Rosales</taxon>
        <taxon>Rhamnaceae</taxon>
        <taxon>rhamnoid group</taxon>
        <taxon>Rhamneae</taxon>
        <taxon>Rhamnella</taxon>
    </lineage>
</organism>
<evidence type="ECO:0000313" key="3">
    <source>
        <dbReference type="EMBL" id="KAF3441321.1"/>
    </source>
</evidence>
<dbReference type="GO" id="GO:0003725">
    <property type="term" value="F:double-stranded RNA binding"/>
    <property type="evidence" value="ECO:0007669"/>
    <property type="project" value="TreeGrafter"/>
</dbReference>
<dbReference type="GO" id="GO:0005737">
    <property type="term" value="C:cytoplasm"/>
    <property type="evidence" value="ECO:0007669"/>
    <property type="project" value="TreeGrafter"/>
</dbReference>
<accession>A0A8K0E301</accession>
<keyword evidence="4" id="KW-1185">Reference proteome</keyword>
<dbReference type="GO" id="GO:0003726">
    <property type="term" value="F:double-stranded RNA adenosine deaminase activity"/>
    <property type="evidence" value="ECO:0007669"/>
    <property type="project" value="TreeGrafter"/>
</dbReference>
<evidence type="ECO:0000256" key="1">
    <source>
        <dbReference type="SAM" id="MobiDB-lite"/>
    </source>
</evidence>
<dbReference type="PANTHER" id="PTHR10910:SF62">
    <property type="entry name" value="AT07585P-RELATED"/>
    <property type="match status" value="1"/>
</dbReference>
<dbReference type="SMART" id="SM00552">
    <property type="entry name" value="ADEAMc"/>
    <property type="match status" value="1"/>
</dbReference>
<protein>
    <recommendedName>
        <fullName evidence="2">A to I editase domain-containing protein</fullName>
    </recommendedName>
</protein>
<dbReference type="PROSITE" id="PS50141">
    <property type="entry name" value="A_DEAMIN_EDITASE"/>
    <property type="match status" value="1"/>
</dbReference>
<comment type="caution">
    <text evidence="3">The sequence shown here is derived from an EMBL/GenBank/DDBJ whole genome shotgun (WGS) entry which is preliminary data.</text>
</comment>
<dbReference type="OrthoDB" id="10268011at2759"/>
<dbReference type="InterPro" id="IPR002466">
    <property type="entry name" value="A_deamin"/>
</dbReference>
<reference evidence="3" key="1">
    <citation type="submission" date="2020-03" db="EMBL/GenBank/DDBJ databases">
        <title>A high-quality chromosome-level genome assembly of a woody plant with both climbing and erect habits, Rhamnella rubrinervis.</title>
        <authorList>
            <person name="Lu Z."/>
            <person name="Yang Y."/>
            <person name="Zhu X."/>
            <person name="Sun Y."/>
        </authorList>
    </citation>
    <scope>NUCLEOTIDE SEQUENCE</scope>
    <source>
        <strain evidence="3">BYM</strain>
        <tissue evidence="3">Leaf</tissue>
    </source>
</reference>
<evidence type="ECO:0000259" key="2">
    <source>
        <dbReference type="PROSITE" id="PS50141"/>
    </source>
</evidence>